<evidence type="ECO:0000313" key="3">
    <source>
        <dbReference type="WBParaSite" id="nRc.2.0.1.t31315-RA"/>
    </source>
</evidence>
<feature type="compositionally biased region" description="Acidic residues" evidence="1">
    <location>
        <begin position="207"/>
        <end position="220"/>
    </location>
</feature>
<protein>
    <submittedName>
        <fullName evidence="3">Uncharacterized protein</fullName>
    </submittedName>
</protein>
<evidence type="ECO:0000256" key="1">
    <source>
        <dbReference type="SAM" id="MobiDB-lite"/>
    </source>
</evidence>
<dbReference type="AlphaFoldDB" id="A0A915JZB3"/>
<reference evidence="3" key="1">
    <citation type="submission" date="2022-11" db="UniProtKB">
        <authorList>
            <consortium name="WormBaseParasite"/>
        </authorList>
    </citation>
    <scope>IDENTIFICATION</scope>
</reference>
<proteinExistence type="predicted"/>
<sequence>MGRPSTAKVPIVTKIGAKSPKGLQIANREVPVEKILRGEDTPGIGSILFQTAGDLLTERVRLFQRSGEIISKGVENIAKSAEKAKTAKPAKASDELSSDEDNEPMKHVQRKPLWPTNAWPGVDVESRHGFIFTEILRITNFIMSRKLITIILIGVYIVAEYSSTGETLFESHAVKAVDDPELVGLESSAKSKSISASSSIFIKGSPADDEFDDNDEDNEFPEFFPERGGRHRHRHRPRPTTRRRPRTTTTTRRTRRTTVTTRRPRTSRPPRDGNVNDVNVQNNVKVKSSGGRSNENKINIGSNVDIQNDDEGIF</sequence>
<feature type="region of interest" description="Disordered" evidence="1">
    <location>
        <begin position="81"/>
        <end position="111"/>
    </location>
</feature>
<name>A0A915JZB3_ROMCU</name>
<feature type="compositionally biased region" description="Basic residues" evidence="1">
    <location>
        <begin position="229"/>
        <end position="268"/>
    </location>
</feature>
<evidence type="ECO:0000313" key="2">
    <source>
        <dbReference type="Proteomes" id="UP000887565"/>
    </source>
</evidence>
<dbReference type="Proteomes" id="UP000887565">
    <property type="component" value="Unplaced"/>
</dbReference>
<feature type="region of interest" description="Disordered" evidence="1">
    <location>
        <begin position="205"/>
        <end position="314"/>
    </location>
</feature>
<accession>A0A915JZB3</accession>
<keyword evidence="2" id="KW-1185">Reference proteome</keyword>
<feature type="compositionally biased region" description="Low complexity" evidence="1">
    <location>
        <begin position="275"/>
        <end position="286"/>
    </location>
</feature>
<feature type="compositionally biased region" description="Polar residues" evidence="1">
    <location>
        <begin position="290"/>
        <end position="306"/>
    </location>
</feature>
<organism evidence="2 3">
    <name type="scientific">Romanomermis culicivorax</name>
    <name type="common">Nematode worm</name>
    <dbReference type="NCBI Taxonomy" id="13658"/>
    <lineage>
        <taxon>Eukaryota</taxon>
        <taxon>Metazoa</taxon>
        <taxon>Ecdysozoa</taxon>
        <taxon>Nematoda</taxon>
        <taxon>Enoplea</taxon>
        <taxon>Dorylaimia</taxon>
        <taxon>Mermithida</taxon>
        <taxon>Mermithoidea</taxon>
        <taxon>Mermithidae</taxon>
        <taxon>Romanomermis</taxon>
    </lineage>
</organism>
<dbReference type="WBParaSite" id="nRc.2.0.1.t31315-RA">
    <property type="protein sequence ID" value="nRc.2.0.1.t31315-RA"/>
    <property type="gene ID" value="nRc.2.0.1.g31315"/>
</dbReference>